<dbReference type="InterPro" id="IPR003661">
    <property type="entry name" value="HisK_dim/P_dom"/>
</dbReference>
<dbReference type="Proteomes" id="UP000628448">
    <property type="component" value="Unassembled WGS sequence"/>
</dbReference>
<reference evidence="8" key="1">
    <citation type="submission" date="2020-11" db="EMBL/GenBank/DDBJ databases">
        <title>Bacterial whole genome sequence for Panacibacter sp. DH6.</title>
        <authorList>
            <person name="Le V."/>
            <person name="Ko S."/>
            <person name="Ahn C.-Y."/>
            <person name="Oh H.-M."/>
        </authorList>
    </citation>
    <scope>NUCLEOTIDE SEQUENCE</scope>
    <source>
        <strain evidence="8">DH6</strain>
    </source>
</reference>
<organism evidence="8 9">
    <name type="scientific">Panacibacter microcysteis</name>
    <dbReference type="NCBI Taxonomy" id="2793269"/>
    <lineage>
        <taxon>Bacteria</taxon>
        <taxon>Pseudomonadati</taxon>
        <taxon>Bacteroidota</taxon>
        <taxon>Chitinophagia</taxon>
        <taxon>Chitinophagales</taxon>
        <taxon>Chitinophagaceae</taxon>
        <taxon>Panacibacter</taxon>
    </lineage>
</organism>
<dbReference type="SUPFAM" id="SSF55781">
    <property type="entry name" value="GAF domain-like"/>
    <property type="match status" value="1"/>
</dbReference>
<dbReference type="Pfam" id="PF01590">
    <property type="entry name" value="GAF"/>
    <property type="match status" value="1"/>
</dbReference>
<dbReference type="Pfam" id="PF02518">
    <property type="entry name" value="HATPase_c"/>
    <property type="match status" value="1"/>
</dbReference>
<gene>
    <name evidence="8" type="ORF">I5907_08250</name>
</gene>
<dbReference type="InterPro" id="IPR003594">
    <property type="entry name" value="HATPase_dom"/>
</dbReference>
<dbReference type="PANTHER" id="PTHR45453:SF1">
    <property type="entry name" value="PHOSPHATE REGULON SENSOR PROTEIN PHOR"/>
    <property type="match status" value="1"/>
</dbReference>
<dbReference type="InterPro" id="IPR050351">
    <property type="entry name" value="BphY/WalK/GraS-like"/>
</dbReference>
<dbReference type="InterPro" id="IPR004358">
    <property type="entry name" value="Sig_transdc_His_kin-like_C"/>
</dbReference>
<proteinExistence type="predicted"/>
<dbReference type="InterPro" id="IPR005467">
    <property type="entry name" value="His_kinase_dom"/>
</dbReference>
<dbReference type="GO" id="GO:0016036">
    <property type="term" value="P:cellular response to phosphate starvation"/>
    <property type="evidence" value="ECO:0007669"/>
    <property type="project" value="TreeGrafter"/>
</dbReference>
<dbReference type="EMBL" id="JADWYR010000001">
    <property type="protein sequence ID" value="MBG9376223.1"/>
    <property type="molecule type" value="Genomic_DNA"/>
</dbReference>
<dbReference type="InterPro" id="IPR036890">
    <property type="entry name" value="HATPase_C_sf"/>
</dbReference>
<dbReference type="EC" id="2.7.13.3" evidence="2"/>
<dbReference type="SMART" id="SM00387">
    <property type="entry name" value="HATPase_c"/>
    <property type="match status" value="1"/>
</dbReference>
<dbReference type="PROSITE" id="PS50109">
    <property type="entry name" value="HIS_KIN"/>
    <property type="match status" value="1"/>
</dbReference>
<dbReference type="CDD" id="cd00082">
    <property type="entry name" value="HisKA"/>
    <property type="match status" value="1"/>
</dbReference>
<dbReference type="InterPro" id="IPR036097">
    <property type="entry name" value="HisK_dim/P_sf"/>
</dbReference>
<accession>A0A931E6Z5</accession>
<protein>
    <recommendedName>
        <fullName evidence="2">histidine kinase</fullName>
        <ecNumber evidence="2">2.7.13.3</ecNumber>
    </recommendedName>
</protein>
<keyword evidence="6" id="KW-0902">Two-component regulatory system</keyword>
<dbReference type="Gene3D" id="3.30.450.40">
    <property type="match status" value="1"/>
</dbReference>
<evidence type="ECO:0000313" key="8">
    <source>
        <dbReference type="EMBL" id="MBG9376223.1"/>
    </source>
</evidence>
<dbReference type="RefSeq" id="WP_196990241.1">
    <property type="nucleotide sequence ID" value="NZ_JADWYR010000001.1"/>
</dbReference>
<dbReference type="PRINTS" id="PR00344">
    <property type="entry name" value="BCTRLSENSOR"/>
</dbReference>
<keyword evidence="9" id="KW-1185">Reference proteome</keyword>
<evidence type="ECO:0000256" key="5">
    <source>
        <dbReference type="ARBA" id="ARBA00022777"/>
    </source>
</evidence>
<name>A0A931E6Z5_9BACT</name>
<dbReference type="GO" id="GO:0004721">
    <property type="term" value="F:phosphoprotein phosphatase activity"/>
    <property type="evidence" value="ECO:0007669"/>
    <property type="project" value="TreeGrafter"/>
</dbReference>
<dbReference type="GO" id="GO:0000155">
    <property type="term" value="F:phosphorelay sensor kinase activity"/>
    <property type="evidence" value="ECO:0007669"/>
    <property type="project" value="InterPro"/>
</dbReference>
<evidence type="ECO:0000256" key="4">
    <source>
        <dbReference type="ARBA" id="ARBA00022679"/>
    </source>
</evidence>
<comment type="catalytic activity">
    <reaction evidence="1">
        <text>ATP + protein L-histidine = ADP + protein N-phospho-L-histidine.</text>
        <dbReference type="EC" id="2.7.13.3"/>
    </reaction>
</comment>
<comment type="caution">
    <text evidence="8">The sequence shown here is derived from an EMBL/GenBank/DDBJ whole genome shotgun (WGS) entry which is preliminary data.</text>
</comment>
<keyword evidence="5 8" id="KW-0418">Kinase</keyword>
<dbReference type="GO" id="GO:0005886">
    <property type="term" value="C:plasma membrane"/>
    <property type="evidence" value="ECO:0007669"/>
    <property type="project" value="TreeGrafter"/>
</dbReference>
<evidence type="ECO:0000256" key="2">
    <source>
        <dbReference type="ARBA" id="ARBA00012438"/>
    </source>
</evidence>
<feature type="domain" description="Histidine kinase" evidence="7">
    <location>
        <begin position="162"/>
        <end position="372"/>
    </location>
</feature>
<dbReference type="Gene3D" id="3.30.565.10">
    <property type="entry name" value="Histidine kinase-like ATPase, C-terminal domain"/>
    <property type="match status" value="1"/>
</dbReference>
<keyword evidence="3" id="KW-0597">Phosphoprotein</keyword>
<evidence type="ECO:0000256" key="1">
    <source>
        <dbReference type="ARBA" id="ARBA00000085"/>
    </source>
</evidence>
<keyword evidence="4" id="KW-0808">Transferase</keyword>
<dbReference type="PANTHER" id="PTHR45453">
    <property type="entry name" value="PHOSPHATE REGULON SENSOR PROTEIN PHOR"/>
    <property type="match status" value="1"/>
</dbReference>
<dbReference type="InterPro" id="IPR003018">
    <property type="entry name" value="GAF"/>
</dbReference>
<evidence type="ECO:0000256" key="3">
    <source>
        <dbReference type="ARBA" id="ARBA00022553"/>
    </source>
</evidence>
<dbReference type="SUPFAM" id="SSF47384">
    <property type="entry name" value="Homodimeric domain of signal transducing histidine kinase"/>
    <property type="match status" value="1"/>
</dbReference>
<dbReference type="InterPro" id="IPR029016">
    <property type="entry name" value="GAF-like_dom_sf"/>
</dbReference>
<evidence type="ECO:0000256" key="6">
    <source>
        <dbReference type="ARBA" id="ARBA00023012"/>
    </source>
</evidence>
<dbReference type="SUPFAM" id="SSF55874">
    <property type="entry name" value="ATPase domain of HSP90 chaperone/DNA topoisomerase II/histidine kinase"/>
    <property type="match status" value="1"/>
</dbReference>
<dbReference type="AlphaFoldDB" id="A0A931E6Z5"/>
<evidence type="ECO:0000313" key="9">
    <source>
        <dbReference type="Proteomes" id="UP000628448"/>
    </source>
</evidence>
<sequence>MQLTKTYTPSKYQQDFQHIIDLAVSCFPAALVSIHLWEELSYHTITYSGETVTTITGFDEQAVAFLQTPRAFCMPNANGLPPTEWFKQLHHYRFYASVPIITGQQQYTGAFIIAHPCIESFTATQQNNLHSLARQAAIVATQQHDKKEHAVLKRKMEQIVFKVAHDIRNPLSALKNIIELHTSGLIDANDAKELEGMLLKDLNRVVQLTHIVSDWSKALLHATGAGEYLLLKDCIDEQCRQLESVNTGKRNTIVSAVNPGQHIYTNKAVIAFTISSVLNNAIKFTTGGSIIFTTTRRNNKEVLKITDSGAGIAPRELDKLNGAGEFVTTKGTAGESGSGVSLFLVKELLKEVGKEITIKSEAGKGTEVLIEL</sequence>
<dbReference type="Gene3D" id="1.10.287.130">
    <property type="match status" value="1"/>
</dbReference>
<evidence type="ECO:0000259" key="7">
    <source>
        <dbReference type="PROSITE" id="PS50109"/>
    </source>
</evidence>